<evidence type="ECO:0000256" key="1">
    <source>
        <dbReference type="SAM" id="MobiDB-lite"/>
    </source>
</evidence>
<dbReference type="Pfam" id="PF01928">
    <property type="entry name" value="CYTH"/>
    <property type="match status" value="1"/>
</dbReference>
<dbReference type="SMART" id="SM01118">
    <property type="entry name" value="CYTH"/>
    <property type="match status" value="1"/>
</dbReference>
<reference evidence="4 5" key="1">
    <citation type="submission" date="2019-08" db="EMBL/GenBank/DDBJ databases">
        <title>Bradyrhizobium hipponensis sp. nov., a rhizobium isolated from a Lupinus angustifolius root nodule in Tunisia.</title>
        <authorList>
            <person name="Off K."/>
            <person name="Rejili M."/>
            <person name="Mars M."/>
            <person name="Brachmann A."/>
            <person name="Marin M."/>
        </authorList>
    </citation>
    <scope>NUCLEOTIDE SEQUENCE [LARGE SCALE GENOMIC DNA]</scope>
    <source>
        <strain evidence="4 5">CTAW11</strain>
    </source>
</reference>
<dbReference type="InterPro" id="IPR007899">
    <property type="entry name" value="CHAD_dom"/>
</dbReference>
<dbReference type="PROSITE" id="PS51707">
    <property type="entry name" value="CYTH"/>
    <property type="match status" value="1"/>
</dbReference>
<dbReference type="InterPro" id="IPR033469">
    <property type="entry name" value="CYTH-like_dom_sf"/>
</dbReference>
<dbReference type="SUPFAM" id="SSF55154">
    <property type="entry name" value="CYTH-like phosphatases"/>
    <property type="match status" value="1"/>
</dbReference>
<feature type="region of interest" description="Disordered" evidence="1">
    <location>
        <begin position="40"/>
        <end position="61"/>
    </location>
</feature>
<sequence>MSETGAIKRALEPVQRLAKASGHPIAEEGKKSSFVVPAIGKAPGSVLPDNASSHTESLHTESLLAGLSGDEARAKTPASEPPPSRDAGPPTTEIELKLIVAPDRLAGFNDAPIIATNMRNKGTRKHLKAVYYDTPKRALRRDGFSFRVRQSGARFTQTVKAEFGNDPLRRGEWEAAVPSMAPDIALVMPLVSDKLRADLERHPVEAVFSSDVHRHQRLVDLPSGTIEVAFDQGYLTSGDRSLPVSEIELELKSGSPSAIWELALRLAEHGSVKPSIRTKSARGFDLAADTPPRAPKPPKLRLDPSTSLDEAFSEILRSCLLHLLQSLPAAEDGRDPEGMHQLRVALRRLRSALDLMRSVVSLNKLDLLRAEAKWLAGSLSGARDWDVFRQDTLRTVADGCPSVAGFDMLGELADERRAACYDKARLALADRRCQYFVIRLGAWIEARGWRIEVAPEGLAQLAEPAINFARNILSAQHAKVLKRGRRFKSLPMEERHRVRLAAKKLRYIADFLLPLCGQRKSARRFARRLADLQQELGVYNDMATTTSLLADVDATSTGGMAAAAIAGWQAHAMVGIEARLLKAWSEFTGAKVPWSVDAQEQPAKLVQANAGWLR</sequence>
<feature type="domain" description="CHAD" evidence="3">
    <location>
        <begin position="305"/>
        <end position="589"/>
    </location>
</feature>
<dbReference type="Proteomes" id="UP000324853">
    <property type="component" value="Unassembled WGS sequence"/>
</dbReference>
<evidence type="ECO:0000313" key="5">
    <source>
        <dbReference type="Proteomes" id="UP000324853"/>
    </source>
</evidence>
<dbReference type="GO" id="GO:0050355">
    <property type="term" value="F:inorganic triphosphate phosphatase activity"/>
    <property type="evidence" value="ECO:0007669"/>
    <property type="project" value="InterPro"/>
</dbReference>
<dbReference type="OrthoDB" id="9777271at2"/>
<keyword evidence="5" id="KW-1185">Reference proteome</keyword>
<dbReference type="CDD" id="cd07756">
    <property type="entry name" value="CYTH-like_Pase_CHAD"/>
    <property type="match status" value="1"/>
</dbReference>
<name>A0A5S4WTK0_9BRAD</name>
<dbReference type="PANTHER" id="PTHR39569:SF1">
    <property type="entry name" value="INORGANIC TRIPHOSPHATASE"/>
    <property type="match status" value="1"/>
</dbReference>
<gene>
    <name evidence="4" type="ORF">FXB38_14545</name>
</gene>
<dbReference type="PANTHER" id="PTHR39569">
    <property type="entry name" value="INORGANIC TRIPHOSPHATASE"/>
    <property type="match status" value="1"/>
</dbReference>
<dbReference type="PROSITE" id="PS51708">
    <property type="entry name" value="CHAD"/>
    <property type="match status" value="1"/>
</dbReference>
<dbReference type="RefSeq" id="WP_148751521.1">
    <property type="nucleotide sequence ID" value="NZ_VSSR01000021.1"/>
</dbReference>
<dbReference type="InterPro" id="IPR038186">
    <property type="entry name" value="CHAD_dom_sf"/>
</dbReference>
<organism evidence="4 5">
    <name type="scientific">Bradyrhizobium cytisi</name>
    <dbReference type="NCBI Taxonomy" id="515489"/>
    <lineage>
        <taxon>Bacteria</taxon>
        <taxon>Pseudomonadati</taxon>
        <taxon>Pseudomonadota</taxon>
        <taxon>Alphaproteobacteria</taxon>
        <taxon>Hyphomicrobiales</taxon>
        <taxon>Nitrobacteraceae</taxon>
        <taxon>Bradyrhizobium</taxon>
    </lineage>
</organism>
<dbReference type="AlphaFoldDB" id="A0A5S4WTK0"/>
<accession>A0A5S4WTK0</accession>
<dbReference type="Gene3D" id="1.40.20.10">
    <property type="entry name" value="CHAD domain"/>
    <property type="match status" value="1"/>
</dbReference>
<dbReference type="EMBL" id="VSSR01000021">
    <property type="protein sequence ID" value="TYL84875.1"/>
    <property type="molecule type" value="Genomic_DNA"/>
</dbReference>
<proteinExistence type="predicted"/>
<dbReference type="InterPro" id="IPR039013">
    <property type="entry name" value="YgiF"/>
</dbReference>
<evidence type="ECO:0000313" key="4">
    <source>
        <dbReference type="EMBL" id="TYL84875.1"/>
    </source>
</evidence>
<dbReference type="SMART" id="SM00880">
    <property type="entry name" value="CHAD"/>
    <property type="match status" value="1"/>
</dbReference>
<dbReference type="GO" id="GO:0046872">
    <property type="term" value="F:metal ion binding"/>
    <property type="evidence" value="ECO:0007669"/>
    <property type="project" value="TreeGrafter"/>
</dbReference>
<feature type="domain" description="CYTH" evidence="2">
    <location>
        <begin position="91"/>
        <end position="290"/>
    </location>
</feature>
<dbReference type="Pfam" id="PF05235">
    <property type="entry name" value="CHAD"/>
    <property type="match status" value="1"/>
</dbReference>
<evidence type="ECO:0000259" key="3">
    <source>
        <dbReference type="PROSITE" id="PS51708"/>
    </source>
</evidence>
<feature type="region of interest" description="Disordered" evidence="1">
    <location>
        <begin position="71"/>
        <end position="90"/>
    </location>
</feature>
<comment type="caution">
    <text evidence="4">The sequence shown here is derived from an EMBL/GenBank/DDBJ whole genome shotgun (WGS) entry which is preliminary data.</text>
</comment>
<protein>
    <submittedName>
        <fullName evidence="4">CHAD domain-containing protein</fullName>
    </submittedName>
</protein>
<dbReference type="Gene3D" id="2.40.320.10">
    <property type="entry name" value="Hypothetical Protein Pfu-838710-001"/>
    <property type="match status" value="1"/>
</dbReference>
<evidence type="ECO:0000259" key="2">
    <source>
        <dbReference type="PROSITE" id="PS51707"/>
    </source>
</evidence>
<dbReference type="InterPro" id="IPR023577">
    <property type="entry name" value="CYTH_domain"/>
</dbReference>